<name>A0A225VPM8_9STRA</name>
<evidence type="ECO:0000313" key="2">
    <source>
        <dbReference type="EMBL" id="OWZ06979.1"/>
    </source>
</evidence>
<gene>
    <name evidence="2" type="ORF">PHMEG_00020692</name>
</gene>
<evidence type="ECO:0000256" key="1">
    <source>
        <dbReference type="SAM" id="MobiDB-lite"/>
    </source>
</evidence>
<proteinExistence type="predicted"/>
<organism evidence="2 3">
    <name type="scientific">Phytophthora megakarya</name>
    <dbReference type="NCBI Taxonomy" id="4795"/>
    <lineage>
        <taxon>Eukaryota</taxon>
        <taxon>Sar</taxon>
        <taxon>Stramenopiles</taxon>
        <taxon>Oomycota</taxon>
        <taxon>Peronosporomycetes</taxon>
        <taxon>Peronosporales</taxon>
        <taxon>Peronosporaceae</taxon>
        <taxon>Phytophthora</taxon>
    </lineage>
</organism>
<sequence length="135" mass="15370">MSLNKQLLTTKIPSLPTFAKLLKKCWPPCTKILYTVMTTQLELNLLMQRQADATYMLRDKLRKQQVRYKHQSEQVDPTKLKPSIREVLRSNPELVGPGQVEHQTPPNGTEHKAFDKINSTMERSVSAAATNCGHL</sequence>
<dbReference type="AlphaFoldDB" id="A0A225VPM8"/>
<accession>A0A225VPM8</accession>
<reference evidence="3" key="1">
    <citation type="submission" date="2017-03" db="EMBL/GenBank/DDBJ databases">
        <title>Phytopthora megakarya and P. palmivora, two closely related causual agents of cacao black pod achieved similar genome size and gene model numbers by different mechanisms.</title>
        <authorList>
            <person name="Ali S."/>
            <person name="Shao J."/>
            <person name="Larry D.J."/>
            <person name="Kronmiller B."/>
            <person name="Shen D."/>
            <person name="Strem M.D."/>
            <person name="Melnick R.L."/>
            <person name="Guiltinan M.J."/>
            <person name="Tyler B.M."/>
            <person name="Meinhardt L.W."/>
            <person name="Bailey B.A."/>
        </authorList>
    </citation>
    <scope>NUCLEOTIDE SEQUENCE [LARGE SCALE GENOMIC DNA]</scope>
    <source>
        <strain evidence="3">zdho120</strain>
    </source>
</reference>
<evidence type="ECO:0000313" key="3">
    <source>
        <dbReference type="Proteomes" id="UP000198211"/>
    </source>
</evidence>
<keyword evidence="3" id="KW-1185">Reference proteome</keyword>
<protein>
    <submittedName>
        <fullName evidence="2">Uncharacterized protein</fullName>
    </submittedName>
</protein>
<dbReference type="Proteomes" id="UP000198211">
    <property type="component" value="Unassembled WGS sequence"/>
</dbReference>
<dbReference type="OrthoDB" id="129607at2759"/>
<feature type="region of interest" description="Disordered" evidence="1">
    <location>
        <begin position="90"/>
        <end position="110"/>
    </location>
</feature>
<comment type="caution">
    <text evidence="2">The sequence shown here is derived from an EMBL/GenBank/DDBJ whole genome shotgun (WGS) entry which is preliminary data.</text>
</comment>
<dbReference type="EMBL" id="NBNE01003733">
    <property type="protein sequence ID" value="OWZ06979.1"/>
    <property type="molecule type" value="Genomic_DNA"/>
</dbReference>